<accession>A0A8S5RPC7</accession>
<proteinExistence type="predicted"/>
<evidence type="ECO:0000313" key="1">
    <source>
        <dbReference type="EMBL" id="DAE33035.1"/>
    </source>
</evidence>
<reference evidence="1" key="1">
    <citation type="journal article" date="2021" name="Proc. Natl. Acad. Sci. U.S.A.">
        <title>A Catalog of Tens of Thousands of Viruses from Human Metagenomes Reveals Hidden Associations with Chronic Diseases.</title>
        <authorList>
            <person name="Tisza M.J."/>
            <person name="Buck C.B."/>
        </authorList>
    </citation>
    <scope>NUCLEOTIDE SEQUENCE</scope>
    <source>
        <strain evidence="1">Ctrcb4</strain>
    </source>
</reference>
<protein>
    <submittedName>
        <fullName evidence="1">Helix-turn-helix domain protein</fullName>
    </submittedName>
</protein>
<organism evidence="1">
    <name type="scientific">virus sp. ctrcb4</name>
    <dbReference type="NCBI Taxonomy" id="2825824"/>
    <lineage>
        <taxon>Viruses</taxon>
    </lineage>
</organism>
<dbReference type="EMBL" id="BK059132">
    <property type="protein sequence ID" value="DAE33035.1"/>
    <property type="molecule type" value="Genomic_DNA"/>
</dbReference>
<sequence>MLSIIKELLLKIINDIDTGNSNLSAKECEEVIDYLSFISNKNEKLSKYQACKYLNISRATFDNYVRAGKIPKGRK</sequence>
<name>A0A8S5RPC7_9VIRU</name>